<evidence type="ECO:0008006" key="3">
    <source>
        <dbReference type="Google" id="ProtNLM"/>
    </source>
</evidence>
<evidence type="ECO:0000313" key="2">
    <source>
        <dbReference type="Proteomes" id="UP000516360"/>
    </source>
</evidence>
<gene>
    <name evidence="1" type="ORF">JZK55_04240</name>
</gene>
<evidence type="ECO:0000313" key="1">
    <source>
        <dbReference type="EMBL" id="BCB95502.1"/>
    </source>
</evidence>
<name>A0A7G1GZK0_9BACT</name>
<sequence length="84" mass="10042">MRYNIYMKRLYLKVGDKVRHLKYFSWGIGEVVEEKHSDLPGGFCFVRIAFQDGDERSFINDLNNELCCYYTGIKLIDEHNIWKT</sequence>
<proteinExistence type="predicted"/>
<reference evidence="1 2" key="1">
    <citation type="submission" date="2020-03" db="EMBL/GenBank/DDBJ databases">
        <title>Complete genome sequences of two sulfur-disproportionating bacterial strains T55J and Mzg5.</title>
        <authorList>
            <person name="Umezawa K."/>
            <person name="Kojima H."/>
            <person name="Kato Y."/>
            <person name="Fukui M."/>
        </authorList>
    </citation>
    <scope>NUCLEOTIDE SEQUENCE [LARGE SCALE GENOMIC DNA]</scope>
    <source>
        <strain evidence="1 2">T55J</strain>
    </source>
</reference>
<keyword evidence="2" id="KW-1185">Reference proteome</keyword>
<dbReference type="AlphaFoldDB" id="A0A7G1GZK0"/>
<accession>A0A7G1GZK0</accession>
<protein>
    <recommendedName>
        <fullName evidence="3">DUF3553 domain-containing protein</fullName>
    </recommendedName>
</protein>
<dbReference type="EMBL" id="AP022873">
    <property type="protein sequence ID" value="BCB95502.1"/>
    <property type="molecule type" value="Genomic_DNA"/>
</dbReference>
<organism evidence="1 2">
    <name type="scientific">Dissulfurispira thermophila</name>
    <dbReference type="NCBI Taxonomy" id="2715679"/>
    <lineage>
        <taxon>Bacteria</taxon>
        <taxon>Pseudomonadati</taxon>
        <taxon>Nitrospirota</taxon>
        <taxon>Thermodesulfovibrionia</taxon>
        <taxon>Thermodesulfovibrionales</taxon>
        <taxon>Dissulfurispiraceae</taxon>
        <taxon>Dissulfurispira</taxon>
    </lineage>
</organism>
<dbReference type="Proteomes" id="UP000516360">
    <property type="component" value="Chromosome"/>
</dbReference>
<dbReference type="KEGG" id="dtp:JZK55_04240"/>